<sequence length="139" mass="14570">MNGINSGVSSSSYSNQASALSGKNARPAYSQNAIAKSNHNDSFALATGKGSTGNPLVDFFQNIADFFKNLFGLGGEAQQSDGNLDAGAGTVNEDANTVDDSQLVDRDITRHAVRDPSMMANPSQYVDPNKHDASATNRA</sequence>
<dbReference type="RefSeq" id="WP_204630126.1">
    <property type="nucleotide sequence ID" value="NZ_BSOC01000008.1"/>
</dbReference>
<evidence type="ECO:0000313" key="2">
    <source>
        <dbReference type="EMBL" id="MBM7128502.1"/>
    </source>
</evidence>
<dbReference type="Proteomes" id="UP001430193">
    <property type="component" value="Unassembled WGS sequence"/>
</dbReference>
<dbReference type="EMBL" id="JADIKF010000034">
    <property type="protein sequence ID" value="MBM7128502.1"/>
    <property type="molecule type" value="Genomic_DNA"/>
</dbReference>
<proteinExistence type="predicted"/>
<evidence type="ECO:0000313" key="3">
    <source>
        <dbReference type="Proteomes" id="UP001430193"/>
    </source>
</evidence>
<evidence type="ECO:0000256" key="1">
    <source>
        <dbReference type="SAM" id="MobiDB-lite"/>
    </source>
</evidence>
<organism evidence="2 3">
    <name type="scientific">Dyella mobilis</name>
    <dbReference type="NCBI Taxonomy" id="1849582"/>
    <lineage>
        <taxon>Bacteria</taxon>
        <taxon>Pseudomonadati</taxon>
        <taxon>Pseudomonadota</taxon>
        <taxon>Gammaproteobacteria</taxon>
        <taxon>Lysobacterales</taxon>
        <taxon>Rhodanobacteraceae</taxon>
        <taxon>Dyella</taxon>
    </lineage>
</organism>
<comment type="caution">
    <text evidence="2">The sequence shown here is derived from an EMBL/GenBank/DDBJ whole genome shotgun (WGS) entry which is preliminary data.</text>
</comment>
<feature type="compositionally biased region" description="Basic and acidic residues" evidence="1">
    <location>
        <begin position="103"/>
        <end position="114"/>
    </location>
</feature>
<name>A0ABS2KCJ4_9GAMM</name>
<feature type="region of interest" description="Disordered" evidence="1">
    <location>
        <begin position="78"/>
        <end position="139"/>
    </location>
</feature>
<reference evidence="2" key="1">
    <citation type="submission" date="2020-10" db="EMBL/GenBank/DDBJ databases">
        <title>Phylogeny of dyella-like bacteria.</title>
        <authorList>
            <person name="Fu J."/>
        </authorList>
    </citation>
    <scope>NUCLEOTIDE SEQUENCE</scope>
    <source>
        <strain evidence="2">DHON07</strain>
    </source>
</reference>
<keyword evidence="3" id="KW-1185">Reference proteome</keyword>
<protein>
    <submittedName>
        <fullName evidence="2">Uncharacterized protein</fullName>
    </submittedName>
</protein>
<accession>A0ABS2KCJ4</accession>
<gene>
    <name evidence="2" type="ORF">ISS99_03115</name>
</gene>